<dbReference type="SUPFAM" id="SSF46785">
    <property type="entry name" value="Winged helix' DNA-binding domain"/>
    <property type="match status" value="1"/>
</dbReference>
<dbReference type="InterPro" id="IPR042197">
    <property type="entry name" value="Apaf_helical"/>
</dbReference>
<evidence type="ECO:0000313" key="6">
    <source>
        <dbReference type="EMBL" id="KCW51851.1"/>
    </source>
</evidence>
<dbReference type="Gene3D" id="1.10.8.430">
    <property type="entry name" value="Helical domain of apoptotic protease-activating factors"/>
    <property type="match status" value="1"/>
</dbReference>
<keyword evidence="3" id="KW-0611">Plant defense</keyword>
<name>A0A059ADX9_EUCGR</name>
<dbReference type="AlphaFoldDB" id="A0A059ADX9"/>
<dbReference type="Pfam" id="PF01582">
    <property type="entry name" value="TIR"/>
    <property type="match status" value="1"/>
</dbReference>
<dbReference type="Gramene" id="KCW51851">
    <property type="protein sequence ID" value="KCW51851"/>
    <property type="gene ID" value="EUGRSUZ_J01303"/>
</dbReference>
<dbReference type="GO" id="GO:0007165">
    <property type="term" value="P:signal transduction"/>
    <property type="evidence" value="ECO:0007669"/>
    <property type="project" value="InterPro"/>
</dbReference>
<dbReference type="InParanoid" id="A0A059ADX9"/>
<reference evidence="6" key="1">
    <citation type="submission" date="2013-07" db="EMBL/GenBank/DDBJ databases">
        <title>The genome of Eucalyptus grandis.</title>
        <authorList>
            <person name="Schmutz J."/>
            <person name="Hayes R."/>
            <person name="Myburg A."/>
            <person name="Tuskan G."/>
            <person name="Grattapaglia D."/>
            <person name="Rokhsar D.S."/>
        </authorList>
    </citation>
    <scope>NUCLEOTIDE SEQUENCE</scope>
    <source>
        <tissue evidence="6">Leaf extractions</tissue>
    </source>
</reference>
<dbReference type="Pfam" id="PF00931">
    <property type="entry name" value="NB-ARC"/>
    <property type="match status" value="1"/>
</dbReference>
<dbReference type="PANTHER" id="PTHR11017">
    <property type="entry name" value="LEUCINE-RICH REPEAT-CONTAINING PROTEIN"/>
    <property type="match status" value="1"/>
</dbReference>
<dbReference type="InterPro" id="IPR000157">
    <property type="entry name" value="TIR_dom"/>
</dbReference>
<dbReference type="SUPFAM" id="SSF52200">
    <property type="entry name" value="Toll/Interleukin receptor TIR domain"/>
    <property type="match status" value="1"/>
</dbReference>
<proteinExistence type="predicted"/>
<dbReference type="OMA" id="SICKMAT"/>
<dbReference type="Pfam" id="PF23282">
    <property type="entry name" value="WHD_ROQ1"/>
    <property type="match status" value="1"/>
</dbReference>
<dbReference type="GO" id="GO:0043531">
    <property type="term" value="F:ADP binding"/>
    <property type="evidence" value="ECO:0007669"/>
    <property type="project" value="InterPro"/>
</dbReference>
<dbReference type="FunFam" id="3.40.50.10140:FF:000007">
    <property type="entry name" value="Disease resistance protein (TIR-NBS-LRR class)"/>
    <property type="match status" value="1"/>
</dbReference>
<evidence type="ECO:0000256" key="3">
    <source>
        <dbReference type="ARBA" id="ARBA00022821"/>
    </source>
</evidence>
<protein>
    <recommendedName>
        <fullName evidence="5">TIR domain-containing protein</fullName>
    </recommendedName>
</protein>
<dbReference type="Gene3D" id="3.40.50.300">
    <property type="entry name" value="P-loop containing nucleotide triphosphate hydrolases"/>
    <property type="match status" value="1"/>
</dbReference>
<dbReference type="PRINTS" id="PR00364">
    <property type="entry name" value="DISEASERSIST"/>
</dbReference>
<dbReference type="InterPro" id="IPR058192">
    <property type="entry name" value="WHD_ROQ1-like"/>
</dbReference>
<dbReference type="Gene3D" id="3.80.10.10">
    <property type="entry name" value="Ribonuclease Inhibitor"/>
    <property type="match status" value="3"/>
</dbReference>
<organism evidence="6">
    <name type="scientific">Eucalyptus grandis</name>
    <name type="common">Flooded gum</name>
    <dbReference type="NCBI Taxonomy" id="71139"/>
    <lineage>
        <taxon>Eukaryota</taxon>
        <taxon>Viridiplantae</taxon>
        <taxon>Streptophyta</taxon>
        <taxon>Embryophyta</taxon>
        <taxon>Tracheophyta</taxon>
        <taxon>Spermatophyta</taxon>
        <taxon>Magnoliopsida</taxon>
        <taxon>eudicotyledons</taxon>
        <taxon>Gunneridae</taxon>
        <taxon>Pentapetalae</taxon>
        <taxon>rosids</taxon>
        <taxon>malvids</taxon>
        <taxon>Myrtales</taxon>
        <taxon>Myrtaceae</taxon>
        <taxon>Myrtoideae</taxon>
        <taxon>Eucalypteae</taxon>
        <taxon>Eucalyptus</taxon>
    </lineage>
</organism>
<dbReference type="Gene3D" id="3.40.50.10140">
    <property type="entry name" value="Toll/interleukin-1 receptor homology (TIR) domain"/>
    <property type="match status" value="1"/>
</dbReference>
<keyword evidence="1" id="KW-0433">Leucine-rich repeat</keyword>
<dbReference type="EMBL" id="KK198762">
    <property type="protein sequence ID" value="KCW51851.1"/>
    <property type="molecule type" value="Genomic_DNA"/>
</dbReference>
<accession>A0A059ADX9</accession>
<dbReference type="InterPro" id="IPR035897">
    <property type="entry name" value="Toll_tir_struct_dom_sf"/>
</dbReference>
<evidence type="ECO:0000256" key="4">
    <source>
        <dbReference type="ARBA" id="ARBA00023027"/>
    </source>
</evidence>
<dbReference type="SUPFAM" id="SSF52058">
    <property type="entry name" value="L domain-like"/>
    <property type="match status" value="2"/>
</dbReference>
<evidence type="ECO:0000259" key="5">
    <source>
        <dbReference type="PROSITE" id="PS50104"/>
    </source>
</evidence>
<dbReference type="GO" id="GO:0006952">
    <property type="term" value="P:defense response"/>
    <property type="evidence" value="ECO:0007669"/>
    <property type="project" value="UniProtKB-KW"/>
</dbReference>
<sequence length="1228" mass="141991">MEKPVEPYYEVFLSFRGSDTRNDIADYLYHSLTNVGIRAFRDDEQLHVGKEIGPELLQAIKQSKISIPIFSERYAESEWCLMELVQMVECKEKWGQEIMQIFYDVKPSEVRDQIASYGKAIRSHITKQLYTDETIQNWKAALNKVGSLKGWKLKQRGKGEFTKEVVQMLLIKLKKNSLAVSNCLVEMDNQVDKFMEVIGERTTETQIIGIHGMGGVGKTTLATIIYNKLSADFYNCCFLSNVRDTKIETLQDQLISKVLRTSCMSITNGNEGITEIKERLFSKTVLLVLDDVDQKTQLDALVGADECRFGRGSKVIITTRDKELLKGVDFQHELIKMDFKHSLKLFSKHAFRRDNPPAEYVPLSKKALKICDGLPLALKTIGSLLNGKERRIWEITLKKLETIPNGNVKSKLNISFEALESQEKEIFLDICCFFVGYDVRIVIHIWDSYKFSPEYSLEVLEQRSLIKIVEGNRLWVHDQLRDLGRDIVRERANLKPEKQSRVWNHEEAIAVLQMKEGTKNVEAICLTFDHQSRCFFKKEEFASLPNLRFLQVECGDLDMNNVRHFSFTNWFRRNLPTLLNLRWLSWSKFIQYFPSTNSFQRNLPILQNLKYISWHEFPIFFQFTAFSLVKLAILDLSRSKITYEWEGWNHLKMAKKLKVLNLTGCYNLHRTPNFSDHKNLEQLILKGCYKLVQVDKSIGKLKHLVLLNLEGCRELQTLPDEMEELKALTELRVGRTSITNFPEWKGMEKMETLSTTYCKLLSECNLASCSTSLLYLDLSETSISELPFGNFGSLVELNLSQSSLRELPDLIKTMKNLRVLRMSHTPLEKLPGALGLLEKLEEIHVDSCRNLCGEIPNEIERLSFLRILRLSSSRVSDIPKLPESMTDLYLEYNVNMRCPNLSNLLNLRVLTLESRYQTPSCLATSLDWIGGLTKLETLWLRYDNPITLPSDFNLLSKLGKLKLCVHQLECPPRLPQNLSYFVIYGGRLMDNAVINLSYLEKLSFFEVYNCVQVQGLEHLKNLKELRLSCLVSQAKLLDLTNSKKLRRIHIESCPKLVEVRGQLESLEDLTLFNCKSLEKMPNPLSFKYIKSLYIDECQKLEEIQGPEVSENLRVLCVGDLPLLEKLPDLTNAKELEGLKIRRCPRQVEIRGRLESLKRLEIWGCESLRQFSDPSSFKELEDLIIRGCERLEEILESDEYRDLKKARILTESRISRGWWAGSHGENVPY</sequence>
<keyword evidence="2" id="KW-0677">Repeat</keyword>
<dbReference type="PANTHER" id="PTHR11017:SF570">
    <property type="entry name" value="DISEASE RESISTANCE PROTEIN (TIR-NBS CLASS)-RELATED"/>
    <property type="match status" value="1"/>
</dbReference>
<gene>
    <name evidence="6" type="ORF">EUGRSUZ_J01303</name>
</gene>
<feature type="domain" description="TIR" evidence="5">
    <location>
        <begin position="7"/>
        <end position="169"/>
    </location>
</feature>
<evidence type="ECO:0000256" key="1">
    <source>
        <dbReference type="ARBA" id="ARBA00022614"/>
    </source>
</evidence>
<dbReference type="SUPFAM" id="SSF52540">
    <property type="entry name" value="P-loop containing nucleoside triphosphate hydrolases"/>
    <property type="match status" value="1"/>
</dbReference>
<dbReference type="InterPro" id="IPR027417">
    <property type="entry name" value="P-loop_NTPase"/>
</dbReference>
<keyword evidence="4" id="KW-0520">NAD</keyword>
<dbReference type="SMART" id="SM00255">
    <property type="entry name" value="TIR"/>
    <property type="match status" value="1"/>
</dbReference>
<dbReference type="InterPro" id="IPR032675">
    <property type="entry name" value="LRR_dom_sf"/>
</dbReference>
<dbReference type="InterPro" id="IPR002182">
    <property type="entry name" value="NB-ARC"/>
</dbReference>
<dbReference type="PROSITE" id="PS50104">
    <property type="entry name" value="TIR"/>
    <property type="match status" value="1"/>
</dbReference>
<dbReference type="InterPro" id="IPR036390">
    <property type="entry name" value="WH_DNA-bd_sf"/>
</dbReference>
<evidence type="ECO:0000256" key="2">
    <source>
        <dbReference type="ARBA" id="ARBA00022737"/>
    </source>
</evidence>
<dbReference type="InterPro" id="IPR044974">
    <property type="entry name" value="Disease_R_plants"/>
</dbReference>